<dbReference type="EMBL" id="OD568712">
    <property type="protein sequence ID" value="CAD7447263.1"/>
    <property type="molecule type" value="Genomic_DNA"/>
</dbReference>
<dbReference type="AlphaFoldDB" id="A0A7R9I6D7"/>
<reference evidence="1" key="1">
    <citation type="submission" date="2020-11" db="EMBL/GenBank/DDBJ databases">
        <authorList>
            <person name="Tran Van P."/>
        </authorList>
    </citation>
    <scope>NUCLEOTIDE SEQUENCE</scope>
</reference>
<organism evidence="1">
    <name type="scientific">Timema bartmani</name>
    <dbReference type="NCBI Taxonomy" id="61472"/>
    <lineage>
        <taxon>Eukaryota</taxon>
        <taxon>Metazoa</taxon>
        <taxon>Ecdysozoa</taxon>
        <taxon>Arthropoda</taxon>
        <taxon>Hexapoda</taxon>
        <taxon>Insecta</taxon>
        <taxon>Pterygota</taxon>
        <taxon>Neoptera</taxon>
        <taxon>Polyneoptera</taxon>
        <taxon>Phasmatodea</taxon>
        <taxon>Timematodea</taxon>
        <taxon>Timematoidea</taxon>
        <taxon>Timematidae</taxon>
        <taxon>Timema</taxon>
    </lineage>
</organism>
<accession>A0A7R9I6D7</accession>
<protein>
    <submittedName>
        <fullName evidence="1">Uncharacterized protein</fullName>
    </submittedName>
</protein>
<proteinExistence type="predicted"/>
<gene>
    <name evidence="1" type="ORF">TBIB3V08_LOCUS9579</name>
</gene>
<name>A0A7R9I6D7_9NEOP</name>
<sequence length="177" mass="19230">MNGRTFCRNNPAKTWSWGNSRTRCEVVIESNQNKGKNEGLLTGEWVIGWRGVIGWSRGYWLKQGLLPGDGLLAEAGVIGWSRGYWLEQGLLPGEGLLDRAGVIGWRLANALVVLSSTAEDGEIEIRISISPSSAVELNTTSALANYATEADLPVCKASLCNLYEIKGNLHLVCLANL</sequence>
<evidence type="ECO:0000313" key="1">
    <source>
        <dbReference type="EMBL" id="CAD7447263.1"/>
    </source>
</evidence>